<comment type="caution">
    <text evidence="4">The sequence shown here is derived from an EMBL/GenBank/DDBJ whole genome shotgun (WGS) entry which is preliminary data.</text>
</comment>
<feature type="coiled-coil region" evidence="1">
    <location>
        <begin position="18"/>
        <end position="45"/>
    </location>
</feature>
<evidence type="ECO:0000256" key="2">
    <source>
        <dbReference type="SAM" id="MobiDB-lite"/>
    </source>
</evidence>
<dbReference type="AlphaFoldDB" id="A0A8J8FAH0"/>
<sequence length="266" mass="28787">MKKGTFLVLILCSVLTFNNTQAQLLKKLKDKVNQAANKVLDKKVDSTINTAAGLPADGEGSSGTGTGPNGKPVNKGGAGLKNTPPPDVAEQIKEAETANTAGNYSDARYAIQQALIGVELQIGKEILKSLPITVNSLPADTLQDKLVSTQWGWNNLTILRVYTDGKDKEATISIGNNLMYSSLAYLYFNNTYMQANMNDQNIKQIKVKGNKAIIQYDDSKGYTLIVPLGQSSMIVWECVNYADETEVTNTAAAFDIDGLKKMLGEQ</sequence>
<evidence type="ECO:0000313" key="4">
    <source>
        <dbReference type="EMBL" id="NNV54160.1"/>
    </source>
</evidence>
<evidence type="ECO:0000256" key="1">
    <source>
        <dbReference type="SAM" id="Coils"/>
    </source>
</evidence>
<dbReference type="EMBL" id="WHPF01000001">
    <property type="protein sequence ID" value="NNV54160.1"/>
    <property type="molecule type" value="Genomic_DNA"/>
</dbReference>
<feature type="signal peptide" evidence="3">
    <location>
        <begin position="1"/>
        <end position="22"/>
    </location>
</feature>
<keyword evidence="5" id="KW-1185">Reference proteome</keyword>
<keyword evidence="1" id="KW-0175">Coiled coil</keyword>
<gene>
    <name evidence="4" type="ORF">GD597_01725</name>
</gene>
<feature type="chain" id="PRO_5035256029" evidence="3">
    <location>
        <begin position="23"/>
        <end position="266"/>
    </location>
</feature>
<organism evidence="4 5">
    <name type="scientific">Limnovirga soli</name>
    <dbReference type="NCBI Taxonomy" id="2656915"/>
    <lineage>
        <taxon>Bacteria</taxon>
        <taxon>Pseudomonadati</taxon>
        <taxon>Bacteroidota</taxon>
        <taxon>Chitinophagia</taxon>
        <taxon>Chitinophagales</taxon>
        <taxon>Chitinophagaceae</taxon>
        <taxon>Limnovirga</taxon>
    </lineage>
</organism>
<protein>
    <submittedName>
        <fullName evidence="4">Uncharacterized protein</fullName>
    </submittedName>
</protein>
<dbReference type="RefSeq" id="WP_171606066.1">
    <property type="nucleotide sequence ID" value="NZ_WHPF01000001.1"/>
</dbReference>
<dbReference type="Proteomes" id="UP000598971">
    <property type="component" value="Unassembled WGS sequence"/>
</dbReference>
<accession>A0A8J8FAH0</accession>
<evidence type="ECO:0000256" key="3">
    <source>
        <dbReference type="SAM" id="SignalP"/>
    </source>
</evidence>
<evidence type="ECO:0000313" key="5">
    <source>
        <dbReference type="Proteomes" id="UP000598971"/>
    </source>
</evidence>
<feature type="region of interest" description="Disordered" evidence="2">
    <location>
        <begin position="51"/>
        <end position="87"/>
    </location>
</feature>
<keyword evidence="3" id="KW-0732">Signal</keyword>
<name>A0A8J8FAH0_9BACT</name>
<reference evidence="4" key="1">
    <citation type="submission" date="2019-10" db="EMBL/GenBank/DDBJ databases">
        <title>Draft genome sequence of Panacibacter sp. KCS-6.</title>
        <authorList>
            <person name="Yim K.J."/>
        </authorList>
    </citation>
    <scope>NUCLEOTIDE SEQUENCE</scope>
    <source>
        <strain evidence="4">KCS-6</strain>
    </source>
</reference>
<proteinExistence type="predicted"/>